<dbReference type="RefSeq" id="WP_013818092.1">
    <property type="nucleotide sequence ID" value="NC_015572.1"/>
</dbReference>
<dbReference type="CDD" id="cd00761">
    <property type="entry name" value="Glyco_tranf_GTA_type"/>
    <property type="match status" value="1"/>
</dbReference>
<keyword evidence="2" id="KW-0808">Transferase</keyword>
<dbReference type="EMBL" id="CP002738">
    <property type="protein sequence ID" value="AEF99832.1"/>
    <property type="molecule type" value="Genomic_DNA"/>
</dbReference>
<proteinExistence type="predicted"/>
<gene>
    <name evidence="2" type="ordered locus">Metme_1409</name>
</gene>
<sequence length="291" mass="33478">MKISLVLATLGRDVELLDLLKSLIFQTYRDFELIVIDQNTDGRIDPILERFQQCLDIRHIKVDFTGNAKARDYGIALARGQIIAFPDDDCVYDKDVLEQVVIEFVKRRRLAILVVGSYDFSDTRFSIGVNSRKARYFSRLNMMGVEFTQFFALDRVDRRQFYLDHDFGIGSKYSGAEGFELLYRLLRAGNQAFYTPNIKIHHANKDHYSLGTARMLKYSTGIGAYIRKFANQHDLFIGYYILRKMLVAPVLKMLLAMLTFNAGKLAYSFYNLVGIWRGFIAYGRGGANFKA</sequence>
<evidence type="ECO:0000313" key="2">
    <source>
        <dbReference type="EMBL" id="AEF99832.1"/>
    </source>
</evidence>
<evidence type="ECO:0000259" key="1">
    <source>
        <dbReference type="Pfam" id="PF00535"/>
    </source>
</evidence>
<organism evidence="2 3">
    <name type="scientific">Methylomonas methanica (strain DSM 25384 / MC09)</name>
    <dbReference type="NCBI Taxonomy" id="857087"/>
    <lineage>
        <taxon>Bacteria</taxon>
        <taxon>Pseudomonadati</taxon>
        <taxon>Pseudomonadota</taxon>
        <taxon>Gammaproteobacteria</taxon>
        <taxon>Methylococcales</taxon>
        <taxon>Methylococcaceae</taxon>
        <taxon>Methylomonas</taxon>
    </lineage>
</organism>
<dbReference type="OrthoDB" id="9801954at2"/>
<accession>F9ZYX7</accession>
<feature type="domain" description="Glycosyltransferase 2-like" evidence="1">
    <location>
        <begin position="4"/>
        <end position="132"/>
    </location>
</feature>
<dbReference type="InterPro" id="IPR001173">
    <property type="entry name" value="Glyco_trans_2-like"/>
</dbReference>
<dbReference type="Pfam" id="PF00535">
    <property type="entry name" value="Glycos_transf_2"/>
    <property type="match status" value="1"/>
</dbReference>
<protein>
    <submittedName>
        <fullName evidence="2">Glycosyl transferase family 2</fullName>
    </submittedName>
</protein>
<evidence type="ECO:0000313" key="3">
    <source>
        <dbReference type="Proteomes" id="UP000008888"/>
    </source>
</evidence>
<dbReference type="InterPro" id="IPR050834">
    <property type="entry name" value="Glycosyltransf_2"/>
</dbReference>
<dbReference type="Gene3D" id="3.90.550.10">
    <property type="entry name" value="Spore Coat Polysaccharide Biosynthesis Protein SpsA, Chain A"/>
    <property type="match status" value="1"/>
</dbReference>
<keyword evidence="3" id="KW-1185">Reference proteome</keyword>
<dbReference type="STRING" id="857087.Metme_1409"/>
<dbReference type="SUPFAM" id="SSF53448">
    <property type="entry name" value="Nucleotide-diphospho-sugar transferases"/>
    <property type="match status" value="1"/>
</dbReference>
<reference key="2">
    <citation type="submission" date="2011-05" db="EMBL/GenBank/DDBJ databases">
        <title>Complete genome sequence of the aerobic marine methanotroph Methylomonas methanica MC09.</title>
        <authorList>
            <person name="Boden R."/>
            <person name="Cunliffe M."/>
            <person name="Scanlan J."/>
            <person name="Moussard H."/>
            <person name="Kits K.D."/>
            <person name="Klotz M."/>
            <person name="Jetten M."/>
            <person name="Vuilleumier S."/>
            <person name="Han J."/>
            <person name="Peters L."/>
            <person name="Mikhailova N."/>
            <person name="Teshima H."/>
            <person name="Tapia R."/>
            <person name="Kyrpides N."/>
            <person name="Ivanova N."/>
            <person name="Pagani I."/>
            <person name="Cheng J.-F."/>
            <person name="Goodwin L."/>
            <person name="Han C."/>
            <person name="Hauser L."/>
            <person name="Land M."/>
            <person name="Lapidus A."/>
            <person name="Lucas S."/>
            <person name="Pitluck S."/>
            <person name="Woyke T."/>
            <person name="Stein L.Y."/>
            <person name="Murrell C."/>
        </authorList>
    </citation>
    <scope>NUCLEOTIDE SEQUENCE</scope>
    <source>
        <strain>MC09</strain>
    </source>
</reference>
<dbReference type="Proteomes" id="UP000008888">
    <property type="component" value="Chromosome"/>
</dbReference>
<dbReference type="GO" id="GO:0016740">
    <property type="term" value="F:transferase activity"/>
    <property type="evidence" value="ECO:0007669"/>
    <property type="project" value="UniProtKB-KW"/>
</dbReference>
<dbReference type="PANTHER" id="PTHR43685:SF2">
    <property type="entry name" value="GLYCOSYLTRANSFERASE 2-LIKE DOMAIN-CONTAINING PROTEIN"/>
    <property type="match status" value="1"/>
</dbReference>
<dbReference type="eggNOG" id="COG1216">
    <property type="taxonomic scope" value="Bacteria"/>
</dbReference>
<dbReference type="KEGG" id="mmt:Metme_1409"/>
<dbReference type="PANTHER" id="PTHR43685">
    <property type="entry name" value="GLYCOSYLTRANSFERASE"/>
    <property type="match status" value="1"/>
</dbReference>
<reference evidence="3" key="3">
    <citation type="submission" date="2011-05" db="EMBL/GenBank/DDBJ databases">
        <title>Complete sequence of Methylomonas methanica MC09.</title>
        <authorList>
            <consortium name="US DOE Joint Genome Institute"/>
            <person name="Lucas S."/>
            <person name="Han J."/>
            <person name="Lapidus A."/>
            <person name="Cheng J.-F."/>
            <person name="Goodwin L."/>
            <person name="Pitluck S."/>
            <person name="Peters L."/>
            <person name="Mikhailova N."/>
            <person name="Teshima H."/>
            <person name="Han C."/>
            <person name="Tapia R."/>
            <person name="Land M."/>
            <person name="Hauser L."/>
            <person name="Kyrpides N."/>
            <person name="Ivanova N."/>
            <person name="Pagani I."/>
            <person name="Stein L."/>
            <person name="Woyke T."/>
        </authorList>
    </citation>
    <scope>NUCLEOTIDE SEQUENCE [LARGE SCALE GENOMIC DNA]</scope>
    <source>
        <strain evidence="3">MC09</strain>
    </source>
</reference>
<dbReference type="InterPro" id="IPR029044">
    <property type="entry name" value="Nucleotide-diphossugar_trans"/>
</dbReference>
<name>F9ZYX7_METMM</name>
<dbReference type="AlphaFoldDB" id="F9ZYX7"/>
<reference evidence="2 3" key="1">
    <citation type="journal article" date="2011" name="J. Bacteriol.">
        <title>Complete Genome Sequence of the Aerobic Marine Methanotroph Methylomonas methanica MC09.</title>
        <authorList>
            <person name="Boden R."/>
            <person name="Cunliffe M."/>
            <person name="Scanlan J."/>
            <person name="Moussard H."/>
            <person name="Kits K.D."/>
            <person name="Klotz M.G."/>
            <person name="Jetten M.S."/>
            <person name="Vuilleumier S."/>
            <person name="Han J."/>
            <person name="Peters L."/>
            <person name="Mikhailova N."/>
            <person name="Teshima H."/>
            <person name="Tapia R."/>
            <person name="Kyrpides N."/>
            <person name="Ivanova N."/>
            <person name="Pagani I."/>
            <person name="Cheng J.F."/>
            <person name="Goodwin L."/>
            <person name="Han C."/>
            <person name="Hauser L."/>
            <person name="Land M.L."/>
            <person name="Lapidus A."/>
            <person name="Lucas S."/>
            <person name="Pitluck S."/>
            <person name="Woyke T."/>
            <person name="Stein L."/>
            <person name="Murrell J.C."/>
        </authorList>
    </citation>
    <scope>NUCLEOTIDE SEQUENCE [LARGE SCALE GENOMIC DNA]</scope>
    <source>
        <strain evidence="2 3">MC09</strain>
    </source>
</reference>
<dbReference type="HOGENOM" id="CLU_025996_19_7_6"/>